<dbReference type="OrthoDB" id="7744091at2759"/>
<evidence type="ECO:0000313" key="3">
    <source>
        <dbReference type="EnsemblMetazoa" id="ASIC021149-PA"/>
    </source>
</evidence>
<gene>
    <name evidence="2" type="ORF">ZHAS_00021149</name>
</gene>
<dbReference type="AlphaFoldDB" id="A0A084WRN0"/>
<evidence type="ECO:0000313" key="4">
    <source>
        <dbReference type="Proteomes" id="UP000030765"/>
    </source>
</evidence>
<dbReference type="Proteomes" id="UP000030765">
    <property type="component" value="Unassembled WGS sequence"/>
</dbReference>
<keyword evidence="4" id="KW-1185">Reference proteome</keyword>
<accession>A0A084WRN0</accession>
<reference evidence="3" key="2">
    <citation type="submission" date="2020-05" db="UniProtKB">
        <authorList>
            <consortium name="EnsemblMetazoa"/>
        </authorList>
    </citation>
    <scope>IDENTIFICATION</scope>
</reference>
<dbReference type="VEuPathDB" id="VectorBase:ASIS008278"/>
<feature type="chain" id="PRO_5001785141" evidence="1">
    <location>
        <begin position="18"/>
        <end position="118"/>
    </location>
</feature>
<dbReference type="EMBL" id="KE525407">
    <property type="protein sequence ID" value="KFB52874.1"/>
    <property type="molecule type" value="Genomic_DNA"/>
</dbReference>
<organism evidence="3 4">
    <name type="scientific">Anopheles sinensis</name>
    <name type="common">Mosquito</name>
    <dbReference type="NCBI Taxonomy" id="74873"/>
    <lineage>
        <taxon>Eukaryota</taxon>
        <taxon>Metazoa</taxon>
        <taxon>Ecdysozoa</taxon>
        <taxon>Arthropoda</taxon>
        <taxon>Hexapoda</taxon>
        <taxon>Insecta</taxon>
        <taxon>Pterygota</taxon>
        <taxon>Neoptera</taxon>
        <taxon>Endopterygota</taxon>
        <taxon>Diptera</taxon>
        <taxon>Nematocera</taxon>
        <taxon>Culicoidea</taxon>
        <taxon>Culicidae</taxon>
        <taxon>Anophelinae</taxon>
        <taxon>Anopheles</taxon>
    </lineage>
</organism>
<sequence>MFKFIAIVSCLIAIGMAMPAPEVGQPLAGPESQDNPAVLLVQADDDSEEMAVAETAHHGGGYGGYGGYGGGFGGYPYGGYGGGFGGGFGGYGGGFGGYGGGFGGYGGGHHHHHGHHHG</sequence>
<dbReference type="VEuPathDB" id="VectorBase:ASIC021149"/>
<dbReference type="OMA" id="MAVAWAM"/>
<evidence type="ECO:0000313" key="2">
    <source>
        <dbReference type="EMBL" id="KFB52874.1"/>
    </source>
</evidence>
<feature type="signal peptide" evidence="1">
    <location>
        <begin position="1"/>
        <end position="17"/>
    </location>
</feature>
<proteinExistence type="predicted"/>
<protein>
    <submittedName>
        <fullName evidence="2">AGAP006972-PA-like protein</fullName>
    </submittedName>
</protein>
<dbReference type="STRING" id="74873.A0A084WRN0"/>
<keyword evidence="1" id="KW-0732">Signal</keyword>
<dbReference type="EMBL" id="ATLV01026173">
    <property type="status" value="NOT_ANNOTATED_CDS"/>
    <property type="molecule type" value="Genomic_DNA"/>
</dbReference>
<evidence type="ECO:0000256" key="1">
    <source>
        <dbReference type="SAM" id="SignalP"/>
    </source>
</evidence>
<name>A0A084WRN0_ANOSI</name>
<dbReference type="EnsemblMetazoa" id="ASIC021149-RA">
    <property type="protein sequence ID" value="ASIC021149-PA"/>
    <property type="gene ID" value="ASIC021149"/>
</dbReference>
<reference evidence="2 4" key="1">
    <citation type="journal article" date="2014" name="BMC Genomics">
        <title>Genome sequence of Anopheles sinensis provides insight into genetics basis of mosquito competence for malaria parasites.</title>
        <authorList>
            <person name="Zhou D."/>
            <person name="Zhang D."/>
            <person name="Ding G."/>
            <person name="Shi L."/>
            <person name="Hou Q."/>
            <person name="Ye Y."/>
            <person name="Xu Y."/>
            <person name="Zhou H."/>
            <person name="Xiong C."/>
            <person name="Li S."/>
            <person name="Yu J."/>
            <person name="Hong S."/>
            <person name="Yu X."/>
            <person name="Zou P."/>
            <person name="Chen C."/>
            <person name="Chang X."/>
            <person name="Wang W."/>
            <person name="Lv Y."/>
            <person name="Sun Y."/>
            <person name="Ma L."/>
            <person name="Shen B."/>
            <person name="Zhu C."/>
        </authorList>
    </citation>
    <scope>NUCLEOTIDE SEQUENCE [LARGE SCALE GENOMIC DNA]</scope>
</reference>